<dbReference type="Pfam" id="PF00035">
    <property type="entry name" value="dsrm"/>
    <property type="match status" value="2"/>
</dbReference>
<proteinExistence type="predicted"/>
<sequence>MRSIAEKRYYLHKQRLESENCDEKAIVEGSKTERRLKGRDINSNALSNEAGPDIEQALKDGAINSSEDEVQQNYKRKLQKYAQTKKLDFPLYRTKRVEQSDALCFTAKVLVGEDIFESPGFYETTKDAEDAAAQAALISLTMDAFRKSDDNMYKNLLQEFAQENGFFLPKYKTMKSGEDHKSTFFSTVEVGGEIFHGNPEKSKKLAEFSAAKIAHTALMQGKSCLMDDNTSLSSKDDILEVAPSLDSLTIGDQQRNSNPGTQADESKDSSSKKTTEDINTYLLCNRVRVYTCIPEMIFSKGNVALPIAEGKWAVVNLEFPNEKDAYLV</sequence>
<keyword evidence="1" id="KW-0677">Repeat</keyword>
<dbReference type="Gene3D" id="3.30.160.20">
    <property type="match status" value="2"/>
</dbReference>
<evidence type="ECO:0000256" key="4">
    <source>
        <dbReference type="SAM" id="MobiDB-lite"/>
    </source>
</evidence>
<dbReference type="InterPro" id="IPR014720">
    <property type="entry name" value="dsRBD_dom"/>
</dbReference>
<dbReference type="GeneID" id="113694506"/>
<evidence type="ECO:0000313" key="7">
    <source>
        <dbReference type="RefSeq" id="XP_071903047.1"/>
    </source>
</evidence>
<evidence type="ECO:0000256" key="1">
    <source>
        <dbReference type="ARBA" id="ARBA00022737"/>
    </source>
</evidence>
<feature type="compositionally biased region" description="Polar residues" evidence="4">
    <location>
        <begin position="249"/>
        <end position="263"/>
    </location>
</feature>
<evidence type="ECO:0000313" key="6">
    <source>
        <dbReference type="Proteomes" id="UP001652660"/>
    </source>
</evidence>
<evidence type="ECO:0000256" key="3">
    <source>
        <dbReference type="PROSITE-ProRule" id="PRU00266"/>
    </source>
</evidence>
<evidence type="ECO:0000259" key="5">
    <source>
        <dbReference type="PROSITE" id="PS50137"/>
    </source>
</evidence>
<name>A0ABM4U6Z4_COFAR</name>
<dbReference type="PANTHER" id="PTHR46031">
    <property type="match status" value="1"/>
</dbReference>
<accession>A0ABM4U6Z4</accession>
<dbReference type="PROSITE" id="PS50137">
    <property type="entry name" value="DS_RBD"/>
    <property type="match status" value="2"/>
</dbReference>
<evidence type="ECO:0000256" key="2">
    <source>
        <dbReference type="ARBA" id="ARBA00022884"/>
    </source>
</evidence>
<organism evidence="6 7">
    <name type="scientific">Coffea arabica</name>
    <name type="common">Arabian coffee</name>
    <dbReference type="NCBI Taxonomy" id="13443"/>
    <lineage>
        <taxon>Eukaryota</taxon>
        <taxon>Viridiplantae</taxon>
        <taxon>Streptophyta</taxon>
        <taxon>Embryophyta</taxon>
        <taxon>Tracheophyta</taxon>
        <taxon>Spermatophyta</taxon>
        <taxon>Magnoliopsida</taxon>
        <taxon>eudicotyledons</taxon>
        <taxon>Gunneridae</taxon>
        <taxon>Pentapetalae</taxon>
        <taxon>asterids</taxon>
        <taxon>lamiids</taxon>
        <taxon>Gentianales</taxon>
        <taxon>Rubiaceae</taxon>
        <taxon>Ixoroideae</taxon>
        <taxon>Gardenieae complex</taxon>
        <taxon>Bertiereae - Coffeeae clade</taxon>
        <taxon>Coffeeae</taxon>
        <taxon>Coffea</taxon>
    </lineage>
</organism>
<dbReference type="RefSeq" id="XP_071903047.1">
    <property type="nucleotide sequence ID" value="XM_072046946.1"/>
</dbReference>
<feature type="region of interest" description="Disordered" evidence="4">
    <location>
        <begin position="249"/>
        <end position="272"/>
    </location>
</feature>
<dbReference type="SMART" id="SM00358">
    <property type="entry name" value="DSRM"/>
    <property type="match status" value="2"/>
</dbReference>
<keyword evidence="2 3" id="KW-0694">RNA-binding</keyword>
<reference evidence="7" key="2">
    <citation type="submission" date="2025-08" db="UniProtKB">
        <authorList>
            <consortium name="RefSeq"/>
        </authorList>
    </citation>
    <scope>IDENTIFICATION</scope>
    <source>
        <tissue evidence="7">Leaves</tissue>
    </source>
</reference>
<feature type="domain" description="DRBM" evidence="5">
    <location>
        <begin position="73"/>
        <end position="142"/>
    </location>
</feature>
<dbReference type="PANTHER" id="PTHR46031:SF31">
    <property type="entry name" value="DOUBLE-STRANDED RNA-BINDING PROTEIN 1-LIKE"/>
    <property type="match status" value="1"/>
</dbReference>
<keyword evidence="6" id="KW-1185">Reference proteome</keyword>
<protein>
    <recommendedName>
        <fullName evidence="5">DRBM domain-containing protein</fullName>
    </recommendedName>
</protein>
<feature type="domain" description="DRBM" evidence="5">
    <location>
        <begin position="152"/>
        <end position="220"/>
    </location>
</feature>
<dbReference type="Proteomes" id="UP001652660">
    <property type="component" value="Chromosome 1c"/>
</dbReference>
<dbReference type="SUPFAM" id="SSF54768">
    <property type="entry name" value="dsRNA-binding domain-like"/>
    <property type="match status" value="2"/>
</dbReference>
<gene>
    <name evidence="7" type="primary">LOC113694506</name>
</gene>
<reference evidence="6" key="1">
    <citation type="journal article" date="2025" name="Foods">
        <title>Unveiling the Microbial Signatures of Arabica Coffee Cherries: Insights into Ripeness Specific Diversity, Functional Traits, and Implications for Quality and Safety.</title>
        <authorList>
            <consortium name="RefSeq"/>
            <person name="Tenea G.N."/>
            <person name="Cifuentes V."/>
            <person name="Reyes P."/>
            <person name="Cevallos-Vallejos M."/>
        </authorList>
    </citation>
    <scope>NUCLEOTIDE SEQUENCE [LARGE SCALE GENOMIC DNA]</scope>
</reference>